<keyword evidence="2" id="KW-0058">Aromatic hydrocarbons catabolism</keyword>
<evidence type="ECO:0000259" key="9">
    <source>
        <dbReference type="PROSITE" id="PS50045"/>
    </source>
</evidence>
<dbReference type="SMART" id="SM00382">
    <property type="entry name" value="AAA"/>
    <property type="match status" value="1"/>
</dbReference>
<dbReference type="InterPro" id="IPR030828">
    <property type="entry name" value="HTH_TyrR"/>
</dbReference>
<reference evidence="12 13" key="1">
    <citation type="submission" date="2006-10" db="EMBL/GenBank/DDBJ databases">
        <title>Complete sequence of Syntrophobacter fumaroxidans MPOB.</title>
        <authorList>
            <consortium name="US DOE Joint Genome Institute"/>
            <person name="Copeland A."/>
            <person name="Lucas S."/>
            <person name="Lapidus A."/>
            <person name="Barry K."/>
            <person name="Detter J.C."/>
            <person name="Glavina del Rio T."/>
            <person name="Hammon N."/>
            <person name="Israni S."/>
            <person name="Pitluck S."/>
            <person name="Goltsman E.G."/>
            <person name="Martinez M."/>
            <person name="Schmutz J."/>
            <person name="Larimer F."/>
            <person name="Land M."/>
            <person name="Hauser L."/>
            <person name="Kyrpides N."/>
            <person name="Kim E."/>
            <person name="Boone D.R."/>
            <person name="Brockman F."/>
            <person name="Culley D."/>
            <person name="Ferry J."/>
            <person name="Gunsalus R."/>
            <person name="McInerney M.J."/>
            <person name="Morrison M."/>
            <person name="Plugge C."/>
            <person name="Rohlin L."/>
            <person name="Scholten J."/>
            <person name="Sieber J."/>
            <person name="Stams A.J.M."/>
            <person name="Worm P."/>
            <person name="Henstra A.M."/>
            <person name="Richardson P."/>
        </authorList>
    </citation>
    <scope>NUCLEOTIDE SEQUENCE [LARGE SCALE GENOMIC DNA]</scope>
    <source>
        <strain evidence="13">DSM 10017 / MPOB</strain>
    </source>
</reference>
<evidence type="ECO:0000256" key="3">
    <source>
        <dbReference type="ARBA" id="ARBA00022840"/>
    </source>
</evidence>
<evidence type="ECO:0000256" key="1">
    <source>
        <dbReference type="ARBA" id="ARBA00022741"/>
    </source>
</evidence>
<dbReference type="Proteomes" id="UP000001784">
    <property type="component" value="Chromosome"/>
</dbReference>
<dbReference type="PROSITE" id="PS00676">
    <property type="entry name" value="SIGMA54_INTERACT_2"/>
    <property type="match status" value="1"/>
</dbReference>
<dbReference type="Pfam" id="PF00989">
    <property type="entry name" value="PAS"/>
    <property type="match status" value="1"/>
</dbReference>
<evidence type="ECO:0000256" key="2">
    <source>
        <dbReference type="ARBA" id="ARBA00022797"/>
    </source>
</evidence>
<dbReference type="InterPro" id="IPR025943">
    <property type="entry name" value="Sigma_54_int_dom_ATP-bd_2"/>
</dbReference>
<dbReference type="InterPro" id="IPR000014">
    <property type="entry name" value="PAS"/>
</dbReference>
<dbReference type="GO" id="GO:0005524">
    <property type="term" value="F:ATP binding"/>
    <property type="evidence" value="ECO:0007669"/>
    <property type="project" value="UniProtKB-KW"/>
</dbReference>
<evidence type="ECO:0000256" key="8">
    <source>
        <dbReference type="SAM" id="Coils"/>
    </source>
</evidence>
<dbReference type="Gene3D" id="1.10.8.60">
    <property type="match status" value="1"/>
</dbReference>
<dbReference type="FunFam" id="3.40.50.300:FF:000006">
    <property type="entry name" value="DNA-binding transcriptional regulator NtrC"/>
    <property type="match status" value="1"/>
</dbReference>
<keyword evidence="3" id="KW-0067">ATP-binding</keyword>
<keyword evidence="4" id="KW-0805">Transcription regulation</keyword>
<dbReference type="SMART" id="SM00091">
    <property type="entry name" value="PAS"/>
    <property type="match status" value="2"/>
</dbReference>
<gene>
    <name evidence="12" type="ordered locus">Sfum_2214</name>
</gene>
<dbReference type="PANTHER" id="PTHR32071:SF57">
    <property type="entry name" value="C4-DICARBOXYLATE TRANSPORT TRANSCRIPTIONAL REGULATORY PROTEIN DCTD"/>
    <property type="match status" value="1"/>
</dbReference>
<feature type="domain" description="PAS" evidence="10">
    <location>
        <begin position="130"/>
        <end position="181"/>
    </location>
</feature>
<dbReference type="InterPro" id="IPR035965">
    <property type="entry name" value="PAS-like_dom_sf"/>
</dbReference>
<sequence length="592" mass="65684">MLKSDKKDMEQGANLLDTVLELVQAGIVVIDSQARIVRINAVAEILFGLSGEEIVGEPLSATLVDSALADVLKTGQPLGPVSEHRNGRHLLARHHPVMDEGGKVSGALGVYVDITRDGRVKQQLMEARQKEKELEALLDHSHDGVWIMDGKGVTLRVSKSWEDFSGIKREEVIGRTVYDLVADGIYTDSAAIHVIEKREPVTIMYTTRTMKVALVTANPVFGADGRIWRIISNVRDITELNRYRTELEKSEASSRRFRDELKLLRQQQSDDNGIIARSRAMKQVLEAAAQTAASEATILISGETGVGKDVLVRYIHGMSGGNGTLIRVNCGAIPEALMESELFGYEEGSFTGARAKGKPGLFELAQGGTLFLDEVGELPVAMQAKLLHVLQDRTIMRVGGVLPITLNVRVIAATNRDLKAMAEEGQFRQDLYYRLNVIPLHIPPLRDRPDDIIPLVMHFLEKHNKRHKTCKTVGSRALELLKEYVWPGNIRELENTIERLVLTCPKDMIDVQNLHALIDKEDVPPLKELCFSLNASLKDAREEVEKSMIDWALKRFGSTRKAAAALGVTQPTVVRLARKFALNKSGIRLPDE</sequence>
<feature type="domain" description="Sigma-54 factor interaction" evidence="9">
    <location>
        <begin position="274"/>
        <end position="502"/>
    </location>
</feature>
<dbReference type="PROSITE" id="PS50113">
    <property type="entry name" value="PAC"/>
    <property type="match status" value="2"/>
</dbReference>
<dbReference type="KEGG" id="sfu:Sfum_2214"/>
<feature type="domain" description="PAC" evidence="11">
    <location>
        <begin position="197"/>
        <end position="249"/>
    </location>
</feature>
<dbReference type="InterPro" id="IPR013656">
    <property type="entry name" value="PAS_4"/>
</dbReference>
<proteinExistence type="predicted"/>
<protein>
    <recommendedName>
        <fullName evidence="7">HTH-type transcriptional regulatory protein TyrR</fullName>
    </recommendedName>
</protein>
<organism evidence="12 13">
    <name type="scientific">Syntrophobacter fumaroxidans (strain DSM 10017 / MPOB)</name>
    <dbReference type="NCBI Taxonomy" id="335543"/>
    <lineage>
        <taxon>Bacteria</taxon>
        <taxon>Pseudomonadati</taxon>
        <taxon>Thermodesulfobacteriota</taxon>
        <taxon>Syntrophobacteria</taxon>
        <taxon>Syntrophobacterales</taxon>
        <taxon>Syntrophobacteraceae</taxon>
        <taxon>Syntrophobacter</taxon>
    </lineage>
</organism>
<dbReference type="InterPro" id="IPR003593">
    <property type="entry name" value="AAA+_ATPase"/>
</dbReference>
<evidence type="ECO:0000313" key="13">
    <source>
        <dbReference type="Proteomes" id="UP000001784"/>
    </source>
</evidence>
<accession>A0LKE4</accession>
<dbReference type="SUPFAM" id="SSF46689">
    <property type="entry name" value="Homeodomain-like"/>
    <property type="match status" value="1"/>
</dbReference>
<dbReference type="OrthoDB" id="9763792at2"/>
<dbReference type="Gene3D" id="3.40.50.300">
    <property type="entry name" value="P-loop containing nucleotide triphosphate hydrolases"/>
    <property type="match status" value="1"/>
</dbReference>
<dbReference type="InterPro" id="IPR027417">
    <property type="entry name" value="P-loop_NTPase"/>
</dbReference>
<dbReference type="InterPro" id="IPR058031">
    <property type="entry name" value="AAA_lid_NorR"/>
</dbReference>
<dbReference type="PANTHER" id="PTHR32071">
    <property type="entry name" value="TRANSCRIPTIONAL REGULATORY PROTEIN"/>
    <property type="match status" value="1"/>
</dbReference>
<evidence type="ECO:0000256" key="6">
    <source>
        <dbReference type="ARBA" id="ARBA00023163"/>
    </source>
</evidence>
<evidence type="ECO:0000313" key="12">
    <source>
        <dbReference type="EMBL" id="ABK17896.1"/>
    </source>
</evidence>
<dbReference type="Pfam" id="PF00158">
    <property type="entry name" value="Sigma54_activat"/>
    <property type="match status" value="1"/>
</dbReference>
<dbReference type="Gene3D" id="3.30.450.20">
    <property type="entry name" value="PAS domain"/>
    <property type="match status" value="2"/>
</dbReference>
<dbReference type="PROSITE" id="PS00688">
    <property type="entry name" value="SIGMA54_INTERACT_3"/>
    <property type="match status" value="1"/>
</dbReference>
<dbReference type="eggNOG" id="COG3829">
    <property type="taxonomic scope" value="Bacteria"/>
</dbReference>
<dbReference type="PROSITE" id="PS50045">
    <property type="entry name" value="SIGMA54_INTERACT_4"/>
    <property type="match status" value="1"/>
</dbReference>
<dbReference type="InterPro" id="IPR009057">
    <property type="entry name" value="Homeodomain-like_sf"/>
</dbReference>
<dbReference type="SUPFAM" id="SSF55785">
    <property type="entry name" value="PYP-like sensor domain (PAS domain)"/>
    <property type="match status" value="2"/>
</dbReference>
<dbReference type="STRING" id="335543.Sfum_2214"/>
<dbReference type="RefSeq" id="WP_011699065.1">
    <property type="nucleotide sequence ID" value="NC_008554.1"/>
</dbReference>
<dbReference type="GO" id="GO:0006355">
    <property type="term" value="P:regulation of DNA-templated transcription"/>
    <property type="evidence" value="ECO:0007669"/>
    <property type="project" value="InterPro"/>
</dbReference>
<dbReference type="CDD" id="cd00130">
    <property type="entry name" value="PAS"/>
    <property type="match status" value="2"/>
</dbReference>
<dbReference type="AlphaFoldDB" id="A0LKE4"/>
<keyword evidence="5" id="KW-0238">DNA-binding</keyword>
<dbReference type="HOGENOM" id="CLU_000445_8_1_7"/>
<evidence type="ECO:0000259" key="11">
    <source>
        <dbReference type="PROSITE" id="PS50113"/>
    </source>
</evidence>
<evidence type="ECO:0000256" key="7">
    <source>
        <dbReference type="ARBA" id="ARBA00029500"/>
    </source>
</evidence>
<dbReference type="PROSITE" id="PS00675">
    <property type="entry name" value="SIGMA54_INTERACT_1"/>
    <property type="match status" value="1"/>
</dbReference>
<dbReference type="InterPro" id="IPR013767">
    <property type="entry name" value="PAS_fold"/>
</dbReference>
<dbReference type="InterPro" id="IPR025662">
    <property type="entry name" value="Sigma_54_int_dom_ATP-bd_1"/>
</dbReference>
<dbReference type="GO" id="GO:0003677">
    <property type="term" value="F:DNA binding"/>
    <property type="evidence" value="ECO:0007669"/>
    <property type="project" value="UniProtKB-KW"/>
</dbReference>
<dbReference type="SUPFAM" id="SSF52540">
    <property type="entry name" value="P-loop containing nucleoside triphosphate hydrolases"/>
    <property type="match status" value="1"/>
</dbReference>
<dbReference type="InterPro" id="IPR025944">
    <property type="entry name" value="Sigma_54_int_dom_CS"/>
</dbReference>
<keyword evidence="8" id="KW-0175">Coiled coil</keyword>
<dbReference type="EMBL" id="CP000478">
    <property type="protein sequence ID" value="ABK17896.1"/>
    <property type="molecule type" value="Genomic_DNA"/>
</dbReference>
<evidence type="ECO:0000256" key="4">
    <source>
        <dbReference type="ARBA" id="ARBA00023015"/>
    </source>
</evidence>
<keyword evidence="6" id="KW-0804">Transcription</keyword>
<keyword evidence="1" id="KW-0547">Nucleotide-binding</keyword>
<dbReference type="Pfam" id="PF18024">
    <property type="entry name" value="HTH_50"/>
    <property type="match status" value="1"/>
</dbReference>
<evidence type="ECO:0000256" key="5">
    <source>
        <dbReference type="ARBA" id="ARBA00023125"/>
    </source>
</evidence>
<name>A0LKE4_SYNFM</name>
<dbReference type="CDD" id="cd00009">
    <property type="entry name" value="AAA"/>
    <property type="match status" value="1"/>
</dbReference>
<evidence type="ECO:0000259" key="10">
    <source>
        <dbReference type="PROSITE" id="PS50112"/>
    </source>
</evidence>
<dbReference type="Gene3D" id="1.10.10.60">
    <property type="entry name" value="Homeodomain-like"/>
    <property type="match status" value="1"/>
</dbReference>
<feature type="coiled-coil region" evidence="8">
    <location>
        <begin position="240"/>
        <end position="267"/>
    </location>
</feature>
<dbReference type="InParanoid" id="A0LKE4"/>
<feature type="domain" description="PAC" evidence="11">
    <location>
        <begin position="74"/>
        <end position="126"/>
    </location>
</feature>
<keyword evidence="13" id="KW-1185">Reference proteome</keyword>
<dbReference type="InterPro" id="IPR002078">
    <property type="entry name" value="Sigma_54_int"/>
</dbReference>
<dbReference type="PROSITE" id="PS50112">
    <property type="entry name" value="PAS"/>
    <property type="match status" value="2"/>
</dbReference>
<dbReference type="Pfam" id="PF25601">
    <property type="entry name" value="AAA_lid_14"/>
    <property type="match status" value="1"/>
</dbReference>
<feature type="domain" description="PAS" evidence="10">
    <location>
        <begin position="12"/>
        <end position="57"/>
    </location>
</feature>
<dbReference type="InterPro" id="IPR000700">
    <property type="entry name" value="PAS-assoc_C"/>
</dbReference>
<dbReference type="Pfam" id="PF08448">
    <property type="entry name" value="PAS_4"/>
    <property type="match status" value="1"/>
</dbReference>
<dbReference type="FunCoup" id="A0LKE4">
    <property type="interactions" value="43"/>
</dbReference>
<dbReference type="NCBIfam" id="TIGR00229">
    <property type="entry name" value="sensory_box"/>
    <property type="match status" value="2"/>
</dbReference>